<keyword evidence="2" id="KW-1185">Reference proteome</keyword>
<comment type="caution">
    <text evidence="1">The sequence shown here is derived from an EMBL/GenBank/DDBJ whole genome shotgun (WGS) entry which is preliminary data.</text>
</comment>
<protein>
    <recommendedName>
        <fullName evidence="3">Protein ImuA</fullName>
    </recommendedName>
</protein>
<organism evidence="1 2">
    <name type="scientific">Brooklawnia cerclae</name>
    <dbReference type="NCBI Taxonomy" id="349934"/>
    <lineage>
        <taxon>Bacteria</taxon>
        <taxon>Bacillati</taxon>
        <taxon>Actinomycetota</taxon>
        <taxon>Actinomycetes</taxon>
        <taxon>Propionibacteriales</taxon>
        <taxon>Propionibacteriaceae</taxon>
        <taxon>Brooklawnia</taxon>
    </lineage>
</organism>
<reference evidence="1 2" key="1">
    <citation type="submission" date="2020-02" db="EMBL/GenBank/DDBJ databases">
        <title>Sequencing the genomes of 1000 actinobacteria strains.</title>
        <authorList>
            <person name="Klenk H.-P."/>
        </authorList>
    </citation>
    <scope>NUCLEOTIDE SEQUENCE [LARGE SCALE GENOMIC DNA]</scope>
    <source>
        <strain evidence="1 2">DSM 19609</strain>
    </source>
</reference>
<sequence length="216" mass="22339">MGRLRSQTNSHTADARQRVFAVHPGLAGLLPDAGLRAGSAYSLDASGALMLALLAEPSRAGLWCGAVGLPELGAEAAGQAGVALDRLALVPKPGQRWLSVVAALTEVLSVIAVRPGSAVRPADAARLAARLRDREATLLVVGEWPRAEAVLRVDAPHWSGVGEGHGRLTAREVTLSVVSRRAPRPRSVRLLLPGPDGRLGTVAPSVPAVGRLEAVG</sequence>
<name>A0ABX0SE74_9ACTN</name>
<evidence type="ECO:0008006" key="3">
    <source>
        <dbReference type="Google" id="ProtNLM"/>
    </source>
</evidence>
<proteinExistence type="predicted"/>
<gene>
    <name evidence="1" type="ORF">FB473_001309</name>
</gene>
<dbReference type="EMBL" id="JAAMOZ010000001">
    <property type="protein sequence ID" value="NIH56664.1"/>
    <property type="molecule type" value="Genomic_DNA"/>
</dbReference>
<evidence type="ECO:0000313" key="2">
    <source>
        <dbReference type="Proteomes" id="UP000749311"/>
    </source>
</evidence>
<accession>A0ABX0SE74</accession>
<dbReference type="Proteomes" id="UP000749311">
    <property type="component" value="Unassembled WGS sequence"/>
</dbReference>
<evidence type="ECO:0000313" key="1">
    <source>
        <dbReference type="EMBL" id="NIH56664.1"/>
    </source>
</evidence>